<feature type="transmembrane region" description="Helical" evidence="4">
    <location>
        <begin position="244"/>
        <end position="261"/>
    </location>
</feature>
<dbReference type="Proteomes" id="UP001648503">
    <property type="component" value="Unassembled WGS sequence"/>
</dbReference>
<keyword evidence="4" id="KW-0187">Copper transport</keyword>
<keyword evidence="4" id="KW-0406">Ion transport</keyword>
<keyword evidence="7" id="KW-1185">Reference proteome</keyword>
<dbReference type="InterPro" id="IPR007274">
    <property type="entry name" value="Cop_transporter"/>
</dbReference>
<reference evidence="6 7" key="1">
    <citation type="submission" date="2021-02" db="EMBL/GenBank/DDBJ databases">
        <title>Variation within the Batrachochytrium salamandrivorans European outbreak.</title>
        <authorList>
            <person name="Kelly M."/>
            <person name="Pasmans F."/>
            <person name="Shea T.P."/>
            <person name="Munoz J.F."/>
            <person name="Carranza S."/>
            <person name="Cuomo C.A."/>
            <person name="Martel A."/>
        </authorList>
    </citation>
    <scope>NUCLEOTIDE SEQUENCE [LARGE SCALE GENOMIC DNA]</scope>
    <source>
        <strain evidence="6 7">AMFP18/2</strain>
    </source>
</reference>
<sequence>MPHLSSILIAALVGLSGVSSQVTGSNSLSDKTATDAALTQLCSEEATKNILACSIRASCKKVSCHSKDNTCSDATLLVTACRTDAAIASKSSACNIVTASCPNGSESSNSQCAPLGGLPATLTVQQNLFNACKAMKMDGCQDCAAPSGNSTIANCNVMSVYSRICSTMPDMSNCQPYNLLCGQSPLPTALAAYCPAAAKDSHCSGEGIPAAFDDSAPLMQMYLHTGISDYVLFKTFVPTTNGQYAGAFIFSATLSVLFFCVSEFRRMRLAVHHAYRRSLNPTKSSGRSWNSKVEIYQMELAALRTIEVFIGYMVMLIVMTCNVGLIVAVMVGVFIGTYVLDRSCAIETQGTHCM</sequence>
<dbReference type="PANTHER" id="PTHR12483">
    <property type="entry name" value="SOLUTE CARRIER FAMILY 31 COPPER TRANSPORTERS"/>
    <property type="match status" value="1"/>
</dbReference>
<dbReference type="EMBL" id="JAFCIX010000066">
    <property type="protein sequence ID" value="KAH6599373.1"/>
    <property type="molecule type" value="Genomic_DNA"/>
</dbReference>
<evidence type="ECO:0000256" key="2">
    <source>
        <dbReference type="ARBA" id="ARBA00022989"/>
    </source>
</evidence>
<gene>
    <name evidence="6" type="ORF">BASA50_003070</name>
</gene>
<evidence type="ECO:0000256" key="4">
    <source>
        <dbReference type="RuleBase" id="RU367022"/>
    </source>
</evidence>
<protein>
    <recommendedName>
        <fullName evidence="4">Copper transport protein</fullName>
    </recommendedName>
</protein>
<keyword evidence="4" id="KW-0186">Copper</keyword>
<feature type="signal peptide" evidence="5">
    <location>
        <begin position="1"/>
        <end position="20"/>
    </location>
</feature>
<keyword evidence="1 4" id="KW-0812">Transmembrane</keyword>
<keyword evidence="2 4" id="KW-1133">Transmembrane helix</keyword>
<dbReference type="Pfam" id="PF04145">
    <property type="entry name" value="Ctr"/>
    <property type="match status" value="1"/>
</dbReference>
<comment type="subcellular location">
    <subcellularLocation>
        <location evidence="4">Membrane</location>
        <topology evidence="4">Multi-pass membrane protein</topology>
    </subcellularLocation>
</comment>
<evidence type="ECO:0000256" key="3">
    <source>
        <dbReference type="ARBA" id="ARBA00023136"/>
    </source>
</evidence>
<keyword evidence="3 4" id="KW-0472">Membrane</keyword>
<comment type="caution">
    <text evidence="6">The sequence shown here is derived from an EMBL/GenBank/DDBJ whole genome shotgun (WGS) entry which is preliminary data.</text>
</comment>
<feature type="transmembrane region" description="Helical" evidence="4">
    <location>
        <begin position="308"/>
        <end position="335"/>
    </location>
</feature>
<evidence type="ECO:0000256" key="5">
    <source>
        <dbReference type="SAM" id="SignalP"/>
    </source>
</evidence>
<name>A0ABQ8FKT1_9FUNG</name>
<keyword evidence="5" id="KW-0732">Signal</keyword>
<dbReference type="PANTHER" id="PTHR12483:SF115">
    <property type="entry name" value="COPPER TRANSPORT PROTEIN"/>
    <property type="match status" value="1"/>
</dbReference>
<comment type="similarity">
    <text evidence="4">Belongs to the copper transporter (Ctr) (TC 1.A.56) family. SLC31A subfamily.</text>
</comment>
<proteinExistence type="inferred from homology"/>
<evidence type="ECO:0000313" key="6">
    <source>
        <dbReference type="EMBL" id="KAH6599373.1"/>
    </source>
</evidence>
<evidence type="ECO:0000256" key="1">
    <source>
        <dbReference type="ARBA" id="ARBA00022692"/>
    </source>
</evidence>
<evidence type="ECO:0000313" key="7">
    <source>
        <dbReference type="Proteomes" id="UP001648503"/>
    </source>
</evidence>
<keyword evidence="4" id="KW-0813">Transport</keyword>
<organism evidence="6 7">
    <name type="scientific">Batrachochytrium salamandrivorans</name>
    <dbReference type="NCBI Taxonomy" id="1357716"/>
    <lineage>
        <taxon>Eukaryota</taxon>
        <taxon>Fungi</taxon>
        <taxon>Fungi incertae sedis</taxon>
        <taxon>Chytridiomycota</taxon>
        <taxon>Chytridiomycota incertae sedis</taxon>
        <taxon>Chytridiomycetes</taxon>
        <taxon>Rhizophydiales</taxon>
        <taxon>Rhizophydiales incertae sedis</taxon>
        <taxon>Batrachochytrium</taxon>
    </lineage>
</organism>
<feature type="chain" id="PRO_5045554974" description="Copper transport protein" evidence="5">
    <location>
        <begin position="21"/>
        <end position="354"/>
    </location>
</feature>
<accession>A0ABQ8FKT1</accession>